<dbReference type="STRING" id="67767.A0A0J7NB94"/>
<gene>
    <name evidence="1" type="ORF">RF55_10430</name>
</gene>
<protein>
    <submittedName>
        <fullName evidence="1">Transposon ty3-g gag-pol polyprotein isoform x2</fullName>
    </submittedName>
</protein>
<keyword evidence="2" id="KW-1185">Reference proteome</keyword>
<dbReference type="InterPro" id="IPR012337">
    <property type="entry name" value="RNaseH-like_sf"/>
</dbReference>
<dbReference type="InterPro" id="IPR050951">
    <property type="entry name" value="Retrovirus_Pol_polyprotein"/>
</dbReference>
<dbReference type="Gene3D" id="3.30.420.10">
    <property type="entry name" value="Ribonuclease H-like superfamily/Ribonuclease H"/>
    <property type="match status" value="1"/>
</dbReference>
<reference evidence="1 2" key="1">
    <citation type="submission" date="2015-04" db="EMBL/GenBank/DDBJ databases">
        <title>Lasius niger genome sequencing.</title>
        <authorList>
            <person name="Konorov E.A."/>
            <person name="Nikitin M.A."/>
            <person name="Kirill M.V."/>
            <person name="Chang P."/>
        </authorList>
    </citation>
    <scope>NUCLEOTIDE SEQUENCE [LARGE SCALE GENOMIC DNA]</scope>
    <source>
        <tissue evidence="1">Whole</tissue>
    </source>
</reference>
<dbReference type="SUPFAM" id="SSF53098">
    <property type="entry name" value="Ribonuclease H-like"/>
    <property type="match status" value="1"/>
</dbReference>
<evidence type="ECO:0000313" key="1">
    <source>
        <dbReference type="EMBL" id="KMQ89880.1"/>
    </source>
</evidence>
<name>A0A0J7NB94_LASNI</name>
<dbReference type="InterPro" id="IPR036397">
    <property type="entry name" value="RNaseH_sf"/>
</dbReference>
<dbReference type="OrthoDB" id="8029555at2759"/>
<dbReference type="AlphaFoldDB" id="A0A0J7NB94"/>
<dbReference type="GO" id="GO:0003676">
    <property type="term" value="F:nucleic acid binding"/>
    <property type="evidence" value="ECO:0007669"/>
    <property type="project" value="InterPro"/>
</dbReference>
<dbReference type="PANTHER" id="PTHR37984">
    <property type="entry name" value="PROTEIN CBG26694"/>
    <property type="match status" value="1"/>
</dbReference>
<evidence type="ECO:0000313" key="2">
    <source>
        <dbReference type="Proteomes" id="UP000036403"/>
    </source>
</evidence>
<proteinExistence type="predicted"/>
<accession>A0A0J7NB94</accession>
<organism evidence="1 2">
    <name type="scientific">Lasius niger</name>
    <name type="common">Black garden ant</name>
    <dbReference type="NCBI Taxonomy" id="67767"/>
    <lineage>
        <taxon>Eukaryota</taxon>
        <taxon>Metazoa</taxon>
        <taxon>Ecdysozoa</taxon>
        <taxon>Arthropoda</taxon>
        <taxon>Hexapoda</taxon>
        <taxon>Insecta</taxon>
        <taxon>Pterygota</taxon>
        <taxon>Neoptera</taxon>
        <taxon>Endopterygota</taxon>
        <taxon>Hymenoptera</taxon>
        <taxon>Apocrita</taxon>
        <taxon>Aculeata</taxon>
        <taxon>Formicoidea</taxon>
        <taxon>Formicidae</taxon>
        <taxon>Formicinae</taxon>
        <taxon>Lasius</taxon>
        <taxon>Lasius</taxon>
    </lineage>
</organism>
<dbReference type="Proteomes" id="UP000036403">
    <property type="component" value="Unassembled WGS sequence"/>
</dbReference>
<sequence>MATSRANGQCERYNKTIVQGLATTMAGRDPRDWDSVIKQVQSALNTTHNKGINTTPVKALIGCETRSAAEARLLSQIQDVVHQLDLDELRHDIEAHISQEQRAQKERYDRTRRDTTKYDEDALVLVQITSDSATGSSRKLHPKFKGPFRVR</sequence>
<dbReference type="EMBL" id="LBMM01007284">
    <property type="protein sequence ID" value="KMQ89880.1"/>
    <property type="molecule type" value="Genomic_DNA"/>
</dbReference>
<dbReference type="PANTHER" id="PTHR37984:SF5">
    <property type="entry name" value="PROTEIN NYNRIN-LIKE"/>
    <property type="match status" value="1"/>
</dbReference>
<comment type="caution">
    <text evidence="1">The sequence shown here is derived from an EMBL/GenBank/DDBJ whole genome shotgun (WGS) entry which is preliminary data.</text>
</comment>
<dbReference type="PaxDb" id="67767-A0A0J7NB94"/>